<dbReference type="SUPFAM" id="SSF56672">
    <property type="entry name" value="DNA/RNA polymerases"/>
    <property type="match status" value="1"/>
</dbReference>
<name>A0AAW1IDF8_POPJA</name>
<keyword evidence="3" id="KW-1185">Reference proteome</keyword>
<dbReference type="InterPro" id="IPR043502">
    <property type="entry name" value="DNA/RNA_pol_sf"/>
</dbReference>
<evidence type="ECO:0000259" key="1">
    <source>
        <dbReference type="Pfam" id="PF17919"/>
    </source>
</evidence>
<accession>A0AAW1IDF8</accession>
<evidence type="ECO:0000313" key="3">
    <source>
        <dbReference type="Proteomes" id="UP001458880"/>
    </source>
</evidence>
<gene>
    <name evidence="2" type="ORF">QE152_g36516</name>
</gene>
<feature type="domain" description="Reverse transcriptase/retrotransposon-derived protein RNase H-like" evidence="1">
    <location>
        <begin position="8"/>
        <end position="111"/>
    </location>
</feature>
<proteinExistence type="predicted"/>
<dbReference type="PANTHER" id="PTHR34072">
    <property type="entry name" value="ENZYMATIC POLYPROTEIN-RELATED"/>
    <property type="match status" value="1"/>
</dbReference>
<dbReference type="EMBL" id="JASPKY010000649">
    <property type="protein sequence ID" value="KAK9687345.1"/>
    <property type="molecule type" value="Genomic_DNA"/>
</dbReference>
<keyword evidence="2" id="KW-0548">Nucleotidyltransferase</keyword>
<dbReference type="Pfam" id="PF17919">
    <property type="entry name" value="RT_RNaseH_2"/>
    <property type="match status" value="1"/>
</dbReference>
<sequence length="138" mass="16294">MEKPFVFNDEPLHAFETLKAALIEYPILRIYDTDLETQLHTDACPRGYGAVLMQKHENTFHPVYYFSAKTSYFSAKTSDAESRYHSFELEMLAVKKALEKFRVYLLGKYFTLVTDCNALKMSLKKKEKNRRLFRWSQC</sequence>
<dbReference type="CDD" id="cd09274">
    <property type="entry name" value="RNase_HI_RT_Ty3"/>
    <property type="match status" value="1"/>
</dbReference>
<dbReference type="GO" id="GO:0003964">
    <property type="term" value="F:RNA-directed DNA polymerase activity"/>
    <property type="evidence" value="ECO:0007669"/>
    <property type="project" value="UniProtKB-KW"/>
</dbReference>
<dbReference type="InterPro" id="IPR041577">
    <property type="entry name" value="RT_RNaseH_2"/>
</dbReference>
<dbReference type="Proteomes" id="UP001458880">
    <property type="component" value="Unassembled WGS sequence"/>
</dbReference>
<reference evidence="2 3" key="1">
    <citation type="journal article" date="2024" name="BMC Genomics">
        <title>De novo assembly and annotation of Popillia japonica's genome with initial clues to its potential as an invasive pest.</title>
        <authorList>
            <person name="Cucini C."/>
            <person name="Boschi S."/>
            <person name="Funari R."/>
            <person name="Cardaioli E."/>
            <person name="Iannotti N."/>
            <person name="Marturano G."/>
            <person name="Paoli F."/>
            <person name="Bruttini M."/>
            <person name="Carapelli A."/>
            <person name="Frati F."/>
            <person name="Nardi F."/>
        </authorList>
    </citation>
    <scope>NUCLEOTIDE SEQUENCE [LARGE SCALE GENOMIC DNA]</scope>
    <source>
        <strain evidence="2">DMR45628</strain>
    </source>
</reference>
<protein>
    <submittedName>
        <fullName evidence="2">RNase H-like domain found in reverse transcriptase</fullName>
    </submittedName>
</protein>
<keyword evidence="2" id="KW-0808">Transferase</keyword>
<organism evidence="2 3">
    <name type="scientific">Popillia japonica</name>
    <name type="common">Japanese beetle</name>
    <dbReference type="NCBI Taxonomy" id="7064"/>
    <lineage>
        <taxon>Eukaryota</taxon>
        <taxon>Metazoa</taxon>
        <taxon>Ecdysozoa</taxon>
        <taxon>Arthropoda</taxon>
        <taxon>Hexapoda</taxon>
        <taxon>Insecta</taxon>
        <taxon>Pterygota</taxon>
        <taxon>Neoptera</taxon>
        <taxon>Endopterygota</taxon>
        <taxon>Coleoptera</taxon>
        <taxon>Polyphaga</taxon>
        <taxon>Scarabaeiformia</taxon>
        <taxon>Scarabaeidae</taxon>
        <taxon>Rutelinae</taxon>
        <taxon>Popillia</taxon>
    </lineage>
</organism>
<evidence type="ECO:0000313" key="2">
    <source>
        <dbReference type="EMBL" id="KAK9687345.1"/>
    </source>
</evidence>
<comment type="caution">
    <text evidence="2">The sequence shown here is derived from an EMBL/GenBank/DDBJ whole genome shotgun (WGS) entry which is preliminary data.</text>
</comment>
<keyword evidence="2" id="KW-0695">RNA-directed DNA polymerase</keyword>
<dbReference type="PANTHER" id="PTHR34072:SF52">
    <property type="entry name" value="RIBONUCLEASE H"/>
    <property type="match status" value="1"/>
</dbReference>
<dbReference type="AlphaFoldDB" id="A0AAW1IDF8"/>
<dbReference type="Gene3D" id="3.10.20.370">
    <property type="match status" value="1"/>
</dbReference>